<dbReference type="CDD" id="cd16917">
    <property type="entry name" value="HATPase_UhpB-NarQ-NarX-like"/>
    <property type="match status" value="1"/>
</dbReference>
<dbReference type="Gene3D" id="1.25.40.10">
    <property type="entry name" value="Tetratricopeptide repeat domain"/>
    <property type="match status" value="2"/>
</dbReference>
<evidence type="ECO:0000256" key="8">
    <source>
        <dbReference type="ARBA" id="ARBA00023012"/>
    </source>
</evidence>
<dbReference type="PROSITE" id="PS50109">
    <property type="entry name" value="HIS_KIN"/>
    <property type="match status" value="1"/>
</dbReference>
<feature type="repeat" description="TPR" evidence="9">
    <location>
        <begin position="125"/>
        <end position="158"/>
    </location>
</feature>
<keyword evidence="8" id="KW-0902">Two-component regulatory system</keyword>
<feature type="repeat" description="TPR" evidence="9">
    <location>
        <begin position="205"/>
        <end position="238"/>
    </location>
</feature>
<feature type="transmembrane region" description="Helical" evidence="10">
    <location>
        <begin position="402"/>
        <end position="422"/>
    </location>
</feature>
<keyword evidence="3" id="KW-0597">Phosphoprotein</keyword>
<dbReference type="Proteomes" id="UP000597338">
    <property type="component" value="Unassembled WGS sequence"/>
</dbReference>
<feature type="repeat" description="TPR" evidence="9">
    <location>
        <begin position="245"/>
        <end position="278"/>
    </location>
</feature>
<evidence type="ECO:0000256" key="6">
    <source>
        <dbReference type="ARBA" id="ARBA00022777"/>
    </source>
</evidence>
<evidence type="ECO:0000256" key="10">
    <source>
        <dbReference type="SAM" id="Phobius"/>
    </source>
</evidence>
<dbReference type="Gene3D" id="1.20.5.1930">
    <property type="match status" value="1"/>
</dbReference>
<evidence type="ECO:0000256" key="11">
    <source>
        <dbReference type="SAM" id="SignalP"/>
    </source>
</evidence>
<dbReference type="SUPFAM" id="SSF55874">
    <property type="entry name" value="ATPase domain of HSP90 chaperone/DNA topoisomerase II/histidine kinase"/>
    <property type="match status" value="1"/>
</dbReference>
<feature type="signal peptide" evidence="11">
    <location>
        <begin position="1"/>
        <end position="21"/>
    </location>
</feature>
<dbReference type="EC" id="2.7.13.3" evidence="2"/>
<dbReference type="InterPro" id="IPR005467">
    <property type="entry name" value="His_kinase_dom"/>
</dbReference>
<dbReference type="Pfam" id="PF02518">
    <property type="entry name" value="HATPase_c"/>
    <property type="match status" value="1"/>
</dbReference>
<dbReference type="EMBL" id="BMIK01000007">
    <property type="protein sequence ID" value="GGC31131.1"/>
    <property type="molecule type" value="Genomic_DNA"/>
</dbReference>
<comment type="catalytic activity">
    <reaction evidence="1">
        <text>ATP + protein L-histidine = ADP + protein N-phospho-L-histidine.</text>
        <dbReference type="EC" id="2.7.13.3"/>
    </reaction>
</comment>
<dbReference type="InterPro" id="IPR036890">
    <property type="entry name" value="HATPase_C_sf"/>
</dbReference>
<keyword evidence="5" id="KW-0547">Nucleotide-binding</keyword>
<dbReference type="PANTHER" id="PTHR24421:SF10">
    <property type="entry name" value="NITRATE_NITRITE SENSOR PROTEIN NARQ"/>
    <property type="match status" value="1"/>
</dbReference>
<evidence type="ECO:0000256" key="3">
    <source>
        <dbReference type="ARBA" id="ARBA00022553"/>
    </source>
</evidence>
<dbReference type="Pfam" id="PF13424">
    <property type="entry name" value="TPR_12"/>
    <property type="match status" value="3"/>
</dbReference>
<keyword evidence="14" id="KW-1185">Reference proteome</keyword>
<dbReference type="GO" id="GO:0016301">
    <property type="term" value="F:kinase activity"/>
    <property type="evidence" value="ECO:0007669"/>
    <property type="project" value="UniProtKB-KW"/>
</dbReference>
<evidence type="ECO:0000256" key="2">
    <source>
        <dbReference type="ARBA" id="ARBA00012438"/>
    </source>
</evidence>
<evidence type="ECO:0000256" key="1">
    <source>
        <dbReference type="ARBA" id="ARBA00000085"/>
    </source>
</evidence>
<dbReference type="Pfam" id="PF07730">
    <property type="entry name" value="HisKA_3"/>
    <property type="match status" value="1"/>
</dbReference>
<accession>A0ABQ1M011</accession>
<dbReference type="InterPro" id="IPR019734">
    <property type="entry name" value="TPR_rpt"/>
</dbReference>
<comment type="caution">
    <text evidence="13">The sequence shown here is derived from an EMBL/GenBank/DDBJ whole genome shotgun (WGS) entry which is preliminary data.</text>
</comment>
<dbReference type="InterPro" id="IPR011712">
    <property type="entry name" value="Sig_transdc_His_kin_sub3_dim/P"/>
</dbReference>
<keyword evidence="7" id="KW-0067">ATP-binding</keyword>
<sequence length="651" mass="73347">MDMKTFYLLLFTLIAQLPCYAQLSAEQQIDSLKRELGKNLTKAQKAKVYGDLSWYYNSVSLDSAFRYGNEALEIAREIHDRKLIAQSLSDLGAIYFIKGEIDKSLDLYNRSLDIRKIEQDEEGIASLNFKIGAAYFKKSELKKAMSHYLEALRYYEQIKSENVVANLHSNIAVVYTSLHNYSKALSYLKMAETYFQQHSLYAPLANVTLSMGNVYYALLDTAKAQDSYQRTIDIAKKGQNFLAEASAYNNLGQIHTDLEQHKLAVDYIQKSLEIRTREKLESDVASSNITLAINYAKLRNFTKSKSLLLSSLNHFQQTGSGEKITSIYYQLIAVYAGLGEVDSVFHYMNLYKQNQTAELDNKVIEVSSELETKYQTEKKEQQIEILHRETAIQKLRLRQRGLLLLAAMVVLASGGILVFFVFKQRRLKAEARLQQEINIQQEKATRDVLDAEERERRRIASDLHDGVGQTLSAALLNLNYLHKSIAEGKTPDPQAMDNALGLVKDSYQEMRSISHQMMPNALLKAGLATSIKEFLDAIDGKNIKVNLSVSGLADRLDQQLETVLYRAVQEAVNNVVKHAQATRLTIQLMKDEEGISVTIEDNGKGFDPSSVDYTEGIGLKNIRSRVGLLQGSVEVDTAPGRGTVIVIFIPI</sequence>
<dbReference type="SMART" id="SM00387">
    <property type="entry name" value="HATPase_c"/>
    <property type="match status" value="1"/>
</dbReference>
<dbReference type="InterPro" id="IPR050482">
    <property type="entry name" value="Sensor_HK_TwoCompSys"/>
</dbReference>
<feature type="chain" id="PRO_5046383734" description="histidine kinase" evidence="11">
    <location>
        <begin position="22"/>
        <end position="651"/>
    </location>
</feature>
<reference evidence="14" key="1">
    <citation type="journal article" date="2019" name="Int. J. Syst. Evol. Microbiol.">
        <title>The Global Catalogue of Microorganisms (GCM) 10K type strain sequencing project: providing services to taxonomists for standard genome sequencing and annotation.</title>
        <authorList>
            <consortium name="The Broad Institute Genomics Platform"/>
            <consortium name="The Broad Institute Genome Sequencing Center for Infectious Disease"/>
            <person name="Wu L."/>
            <person name="Ma J."/>
        </authorList>
    </citation>
    <scope>NUCLEOTIDE SEQUENCE [LARGE SCALE GENOMIC DNA]</scope>
    <source>
        <strain evidence="14">CGMCC 1.15342</strain>
    </source>
</reference>
<dbReference type="PANTHER" id="PTHR24421">
    <property type="entry name" value="NITRATE/NITRITE SENSOR PROTEIN NARX-RELATED"/>
    <property type="match status" value="1"/>
</dbReference>
<evidence type="ECO:0000313" key="13">
    <source>
        <dbReference type="EMBL" id="GGC31131.1"/>
    </source>
</evidence>
<evidence type="ECO:0000313" key="14">
    <source>
        <dbReference type="Proteomes" id="UP000597338"/>
    </source>
</evidence>
<evidence type="ECO:0000259" key="12">
    <source>
        <dbReference type="PROSITE" id="PS50109"/>
    </source>
</evidence>
<dbReference type="PROSITE" id="PS50005">
    <property type="entry name" value="TPR"/>
    <property type="match status" value="4"/>
</dbReference>
<keyword evidence="4" id="KW-0808">Transferase</keyword>
<evidence type="ECO:0000256" key="4">
    <source>
        <dbReference type="ARBA" id="ARBA00022679"/>
    </source>
</evidence>
<keyword evidence="10" id="KW-0812">Transmembrane</keyword>
<feature type="repeat" description="TPR" evidence="9">
    <location>
        <begin position="85"/>
        <end position="118"/>
    </location>
</feature>
<feature type="domain" description="Histidine kinase" evidence="12">
    <location>
        <begin position="462"/>
        <end position="651"/>
    </location>
</feature>
<protein>
    <recommendedName>
        <fullName evidence="2">histidine kinase</fullName>
        <ecNumber evidence="2">2.7.13.3</ecNumber>
    </recommendedName>
</protein>
<keyword evidence="11" id="KW-0732">Signal</keyword>
<name>A0ABQ1M011_9SPHI</name>
<organism evidence="13 14">
    <name type="scientific">Parapedobacter defluvii</name>
    <dbReference type="NCBI Taxonomy" id="2045106"/>
    <lineage>
        <taxon>Bacteria</taxon>
        <taxon>Pseudomonadati</taxon>
        <taxon>Bacteroidota</taxon>
        <taxon>Sphingobacteriia</taxon>
        <taxon>Sphingobacteriales</taxon>
        <taxon>Sphingobacteriaceae</taxon>
        <taxon>Parapedobacter</taxon>
    </lineage>
</organism>
<keyword evidence="10" id="KW-1133">Transmembrane helix</keyword>
<dbReference type="Gene3D" id="3.30.565.10">
    <property type="entry name" value="Histidine kinase-like ATPase, C-terminal domain"/>
    <property type="match status" value="1"/>
</dbReference>
<dbReference type="SUPFAM" id="SSF48452">
    <property type="entry name" value="TPR-like"/>
    <property type="match status" value="1"/>
</dbReference>
<proteinExistence type="predicted"/>
<dbReference type="InterPro" id="IPR003594">
    <property type="entry name" value="HATPase_dom"/>
</dbReference>
<evidence type="ECO:0000256" key="5">
    <source>
        <dbReference type="ARBA" id="ARBA00022741"/>
    </source>
</evidence>
<dbReference type="SMART" id="SM00028">
    <property type="entry name" value="TPR"/>
    <property type="match status" value="5"/>
</dbReference>
<keyword evidence="10" id="KW-0472">Membrane</keyword>
<keyword evidence="9" id="KW-0802">TPR repeat</keyword>
<evidence type="ECO:0000256" key="7">
    <source>
        <dbReference type="ARBA" id="ARBA00022840"/>
    </source>
</evidence>
<gene>
    <name evidence="13" type="ORF">GCM10011386_23900</name>
</gene>
<keyword evidence="6 13" id="KW-0418">Kinase</keyword>
<dbReference type="InterPro" id="IPR011990">
    <property type="entry name" value="TPR-like_helical_dom_sf"/>
</dbReference>
<evidence type="ECO:0000256" key="9">
    <source>
        <dbReference type="PROSITE-ProRule" id="PRU00339"/>
    </source>
</evidence>